<comment type="caution">
    <text evidence="2">The sequence shown here is derived from an EMBL/GenBank/DDBJ whole genome shotgun (WGS) entry which is preliminary data.</text>
</comment>
<organism evidence="2 3">
    <name type="scientific">Multifurca ochricompacta</name>
    <dbReference type="NCBI Taxonomy" id="376703"/>
    <lineage>
        <taxon>Eukaryota</taxon>
        <taxon>Fungi</taxon>
        <taxon>Dikarya</taxon>
        <taxon>Basidiomycota</taxon>
        <taxon>Agaricomycotina</taxon>
        <taxon>Agaricomycetes</taxon>
        <taxon>Russulales</taxon>
        <taxon>Russulaceae</taxon>
        <taxon>Multifurca</taxon>
    </lineage>
</organism>
<feature type="region of interest" description="Disordered" evidence="1">
    <location>
        <begin position="56"/>
        <end position="79"/>
    </location>
</feature>
<sequence>MIWVYELVGLLALNELPRSYLVIPSTPAGSLPSLNPGTLYSPWRLSLQCLSTFTHPNHSQHQHCPSRRRPHGMGVSSST</sequence>
<dbReference type="EMBL" id="WTXG01000004">
    <property type="protein sequence ID" value="KAI0305930.1"/>
    <property type="molecule type" value="Genomic_DNA"/>
</dbReference>
<proteinExistence type="predicted"/>
<protein>
    <submittedName>
        <fullName evidence="2">Uncharacterized protein</fullName>
    </submittedName>
</protein>
<dbReference type="Proteomes" id="UP001203297">
    <property type="component" value="Unassembled WGS sequence"/>
</dbReference>
<evidence type="ECO:0000313" key="3">
    <source>
        <dbReference type="Proteomes" id="UP001203297"/>
    </source>
</evidence>
<gene>
    <name evidence="2" type="ORF">B0F90DRAFT_942694</name>
</gene>
<feature type="compositionally biased region" description="Basic residues" evidence="1">
    <location>
        <begin position="58"/>
        <end position="71"/>
    </location>
</feature>
<evidence type="ECO:0000256" key="1">
    <source>
        <dbReference type="SAM" id="MobiDB-lite"/>
    </source>
</evidence>
<keyword evidence="3" id="KW-1185">Reference proteome</keyword>
<dbReference type="AlphaFoldDB" id="A0AAD4M986"/>
<reference evidence="2" key="1">
    <citation type="journal article" date="2022" name="New Phytol.">
        <title>Evolutionary transition to the ectomycorrhizal habit in the genomes of a hyperdiverse lineage of mushroom-forming fungi.</title>
        <authorList>
            <person name="Looney B."/>
            <person name="Miyauchi S."/>
            <person name="Morin E."/>
            <person name="Drula E."/>
            <person name="Courty P.E."/>
            <person name="Kohler A."/>
            <person name="Kuo A."/>
            <person name="LaButti K."/>
            <person name="Pangilinan J."/>
            <person name="Lipzen A."/>
            <person name="Riley R."/>
            <person name="Andreopoulos W."/>
            <person name="He G."/>
            <person name="Johnson J."/>
            <person name="Nolan M."/>
            <person name="Tritt A."/>
            <person name="Barry K.W."/>
            <person name="Grigoriev I.V."/>
            <person name="Nagy L.G."/>
            <person name="Hibbett D."/>
            <person name="Henrissat B."/>
            <person name="Matheny P.B."/>
            <person name="Labbe J."/>
            <person name="Martin F.M."/>
        </authorList>
    </citation>
    <scope>NUCLEOTIDE SEQUENCE</scope>
    <source>
        <strain evidence="2">BPL690</strain>
    </source>
</reference>
<name>A0AAD4M986_9AGAM</name>
<accession>A0AAD4M986</accession>
<evidence type="ECO:0000313" key="2">
    <source>
        <dbReference type="EMBL" id="KAI0305930.1"/>
    </source>
</evidence>